<dbReference type="Proteomes" id="UP000006346">
    <property type="component" value="Chromosome"/>
</dbReference>
<dbReference type="PRINTS" id="PR01607">
    <property type="entry name" value="APYRASEFAMLY"/>
</dbReference>
<dbReference type="PROSITE" id="PS51781">
    <property type="entry name" value="SH3B"/>
    <property type="match status" value="2"/>
</dbReference>
<proteinExistence type="inferred from homology"/>
<dbReference type="GO" id="GO:0000166">
    <property type="term" value="F:nucleotide binding"/>
    <property type="evidence" value="ECO:0007669"/>
    <property type="project" value="UniProtKB-KW"/>
</dbReference>
<keyword evidence="1 2" id="KW-0732">Signal</keyword>
<dbReference type="AlphaFoldDB" id="G7W6U1"/>
<feature type="domain" description="SH3b" evidence="3">
    <location>
        <begin position="548"/>
        <end position="610"/>
    </location>
</feature>
<dbReference type="Gene3D" id="2.30.30.40">
    <property type="entry name" value="SH3 Domains"/>
    <property type="match status" value="2"/>
</dbReference>
<evidence type="ECO:0000313" key="4">
    <source>
        <dbReference type="EMBL" id="AET69223.1"/>
    </source>
</evidence>
<keyword evidence="5" id="KW-1185">Reference proteome</keyword>
<dbReference type="SMART" id="SM00287">
    <property type="entry name" value="SH3b"/>
    <property type="match status" value="2"/>
</dbReference>
<dbReference type="RefSeq" id="WP_014186031.1">
    <property type="nucleotide sequence ID" value="NC_016584.1"/>
</dbReference>
<dbReference type="InterPro" id="IPR004843">
    <property type="entry name" value="Calcineurin-like_PHP"/>
</dbReference>
<evidence type="ECO:0000256" key="1">
    <source>
        <dbReference type="ARBA" id="ARBA00022729"/>
    </source>
</evidence>
<dbReference type="SUPFAM" id="SSF56300">
    <property type="entry name" value="Metallo-dependent phosphatases"/>
    <property type="match status" value="1"/>
</dbReference>
<dbReference type="KEGG" id="dor:Desor_3760"/>
<protein>
    <submittedName>
        <fullName evidence="4">5'-nucleotidase/2',3'-cyclic phosphodiesterase-like hydrolase</fullName>
    </submittedName>
</protein>
<dbReference type="PATRIC" id="fig|768706.3.peg.3797"/>
<dbReference type="EMBL" id="CP003108">
    <property type="protein sequence ID" value="AET69223.1"/>
    <property type="molecule type" value="Genomic_DNA"/>
</dbReference>
<dbReference type="GO" id="GO:0009166">
    <property type="term" value="P:nucleotide catabolic process"/>
    <property type="evidence" value="ECO:0007669"/>
    <property type="project" value="InterPro"/>
</dbReference>
<dbReference type="InterPro" id="IPR008334">
    <property type="entry name" value="5'-Nucleotdase_C"/>
</dbReference>
<evidence type="ECO:0000256" key="2">
    <source>
        <dbReference type="RuleBase" id="RU362119"/>
    </source>
</evidence>
<dbReference type="InterPro" id="IPR029052">
    <property type="entry name" value="Metallo-depent_PP-like"/>
</dbReference>
<dbReference type="Pfam" id="PF08239">
    <property type="entry name" value="SH3_3"/>
    <property type="match status" value="2"/>
</dbReference>
<reference evidence="5" key="1">
    <citation type="submission" date="2011-11" db="EMBL/GenBank/DDBJ databases">
        <title>Complete sequence of Desulfosporosinus orientis DSM 765.</title>
        <authorList>
            <person name="Lucas S."/>
            <person name="Han J."/>
            <person name="Lapidus A."/>
            <person name="Cheng J.-F."/>
            <person name="Goodwin L."/>
            <person name="Pitluck S."/>
            <person name="Peters L."/>
            <person name="Ovchinnikova G."/>
            <person name="Teshima H."/>
            <person name="Detter J.C."/>
            <person name="Han C."/>
            <person name="Tapia R."/>
            <person name="Land M."/>
            <person name="Hauser L."/>
            <person name="Kyrpides N."/>
            <person name="Ivanova N."/>
            <person name="Pagani I."/>
            <person name="Pester M."/>
            <person name="Spring S."/>
            <person name="Ollivier B."/>
            <person name="Rattei T."/>
            <person name="Klenk H.-P."/>
            <person name="Wagner M."/>
            <person name="Loy A."/>
            <person name="Woyke T."/>
        </authorList>
    </citation>
    <scope>NUCLEOTIDE SEQUENCE [LARGE SCALE GENOMIC DNA]</scope>
    <source>
        <strain evidence="5">ATCC 19365 / DSM 765 / NCIMB 8382 / VKM B-1628</strain>
    </source>
</reference>
<dbReference type="STRING" id="768706.Desor_3760"/>
<dbReference type="GO" id="GO:0016787">
    <property type="term" value="F:hydrolase activity"/>
    <property type="evidence" value="ECO:0007669"/>
    <property type="project" value="UniProtKB-KW"/>
</dbReference>
<gene>
    <name evidence="4" type="ordered locus">Desor_3760</name>
</gene>
<sequence length="675" mass="71824">MESKWTKSLKRKAAVILMLAAMVLNMLASMPQNALAATPKTFDFLEITDLHGTLNPVGSTQPVAATLAKQIKDIKAANPNSVILSGGDMFQGSALSNILKGQPVIEMMKNIGFDAVALGNHEYDWGINTVIDPQNADIKGTSIPVLAANVYDKTTEKPVNYTKPDVMLDKDGVKIGVIGVVDNKEFSAAILPALIKDVDFKDPVPIINQLAKDLKSQGAQIVVVLAHMGASADQSGAVSGNLIDMAQQLSGVDAIFGGHTHTMLTTKVKGIPVGVANAYGKGYIHLKVTLNADGTVSTGDMNYQDDVPLYKAQTPSVDPDVQAIVAKATQEVGPTLNEVLGTAAVELTRTQSTTPYGDSIIGNWTSQATKDAVQADFAFTNNGALRCDLPKGDIKVGDMWALMPFDDTIYTMKMTGAQIKAVLEDGVQDGGKGIQVAGLSFTYDPAKPTMNRVTSLKKSDGTPIELTQTYTVATNDFMGTGGDRFTGFNDPAIVDKKDTGVLLRDVFIEAAKAQKTMTGEIDNRILATTVKVTGLPTSDLQAVPSESNSKLQVTASWLNLRTGPGLDCAVARSIPRGTVVNLLGVSGAWDRITYNGNTYYVYAKYVQPATETAVLKSVKVIARIGLNVRDGASLSSNILGALPYGSVVEVLGVSGDWYKIIYNGSYSYVYAKYAK</sequence>
<dbReference type="InterPro" id="IPR036907">
    <property type="entry name" value="5'-Nucleotdase_C_sf"/>
</dbReference>
<feature type="signal peptide" evidence="2">
    <location>
        <begin position="1"/>
        <end position="36"/>
    </location>
</feature>
<evidence type="ECO:0000313" key="5">
    <source>
        <dbReference type="Proteomes" id="UP000006346"/>
    </source>
</evidence>
<dbReference type="Gene3D" id="3.60.21.10">
    <property type="match status" value="1"/>
</dbReference>
<dbReference type="Pfam" id="PF02872">
    <property type="entry name" value="5_nucleotid_C"/>
    <property type="match status" value="1"/>
</dbReference>
<organism evidence="4 5">
    <name type="scientific">Desulfosporosinus orientis (strain ATCC 19365 / DSM 765 / NCIMB 8382 / VKM B-1628 / Singapore I)</name>
    <name type="common">Desulfotomaculum orientis</name>
    <dbReference type="NCBI Taxonomy" id="768706"/>
    <lineage>
        <taxon>Bacteria</taxon>
        <taxon>Bacillati</taxon>
        <taxon>Bacillota</taxon>
        <taxon>Clostridia</taxon>
        <taxon>Eubacteriales</taxon>
        <taxon>Desulfitobacteriaceae</taxon>
        <taxon>Desulfosporosinus</taxon>
    </lineage>
</organism>
<dbReference type="InterPro" id="IPR006179">
    <property type="entry name" value="5_nucleotidase/apyrase"/>
</dbReference>
<feature type="domain" description="SH3b" evidence="3">
    <location>
        <begin position="615"/>
        <end position="675"/>
    </location>
</feature>
<keyword evidence="2" id="KW-0547">Nucleotide-binding</keyword>
<dbReference type="Gene3D" id="3.90.780.10">
    <property type="entry name" value="5'-Nucleotidase, C-terminal domain"/>
    <property type="match status" value="1"/>
</dbReference>
<feature type="chain" id="PRO_5005132857" evidence="2">
    <location>
        <begin position="37"/>
        <end position="675"/>
    </location>
</feature>
<evidence type="ECO:0000259" key="3">
    <source>
        <dbReference type="PROSITE" id="PS51781"/>
    </source>
</evidence>
<dbReference type="CDD" id="cd00845">
    <property type="entry name" value="MPP_UshA_N_like"/>
    <property type="match status" value="1"/>
</dbReference>
<dbReference type="Pfam" id="PF00149">
    <property type="entry name" value="Metallophos"/>
    <property type="match status" value="1"/>
</dbReference>
<dbReference type="eggNOG" id="COG0737">
    <property type="taxonomic scope" value="Bacteria"/>
</dbReference>
<keyword evidence="2 4" id="KW-0378">Hydrolase</keyword>
<dbReference type="PANTHER" id="PTHR11575:SF24">
    <property type="entry name" value="5'-NUCLEOTIDASE"/>
    <property type="match status" value="1"/>
</dbReference>
<accession>G7W6U1</accession>
<name>G7W6U1_DESOD</name>
<dbReference type="SUPFAM" id="SSF55816">
    <property type="entry name" value="5'-nucleotidase (syn. UDP-sugar hydrolase), C-terminal domain"/>
    <property type="match status" value="1"/>
</dbReference>
<dbReference type="PANTHER" id="PTHR11575">
    <property type="entry name" value="5'-NUCLEOTIDASE-RELATED"/>
    <property type="match status" value="1"/>
</dbReference>
<dbReference type="HOGENOM" id="CLU_005854_7_3_9"/>
<reference evidence="4 5" key="2">
    <citation type="journal article" date="2012" name="J. Bacteriol.">
        <title>Complete genome sequences of Desulfosporosinus orientis DSM765T, Desulfosporosinus youngiae DSM17734T, Desulfosporosinus meridiei DSM13257T, and Desulfosporosinus acidiphilus DSM22704T.</title>
        <authorList>
            <person name="Pester M."/>
            <person name="Brambilla E."/>
            <person name="Alazard D."/>
            <person name="Rattei T."/>
            <person name="Weinmaier T."/>
            <person name="Han J."/>
            <person name="Lucas S."/>
            <person name="Lapidus A."/>
            <person name="Cheng J.F."/>
            <person name="Goodwin L."/>
            <person name="Pitluck S."/>
            <person name="Peters L."/>
            <person name="Ovchinnikova G."/>
            <person name="Teshima H."/>
            <person name="Detter J.C."/>
            <person name="Han C.S."/>
            <person name="Tapia R."/>
            <person name="Land M.L."/>
            <person name="Hauser L."/>
            <person name="Kyrpides N.C."/>
            <person name="Ivanova N.N."/>
            <person name="Pagani I."/>
            <person name="Huntmann M."/>
            <person name="Wei C.L."/>
            <person name="Davenport K.W."/>
            <person name="Daligault H."/>
            <person name="Chain P.S."/>
            <person name="Chen A."/>
            <person name="Mavromatis K."/>
            <person name="Markowitz V."/>
            <person name="Szeto E."/>
            <person name="Mikhailova N."/>
            <person name="Pati A."/>
            <person name="Wagner M."/>
            <person name="Woyke T."/>
            <person name="Ollivier B."/>
            <person name="Klenk H.P."/>
            <person name="Spring S."/>
            <person name="Loy A."/>
        </authorList>
    </citation>
    <scope>NUCLEOTIDE SEQUENCE [LARGE SCALE GENOMIC DNA]</scope>
    <source>
        <strain evidence="5">ATCC 19365 / DSM 765 / NCIMB 8382 / VKM B-1628</strain>
    </source>
</reference>
<dbReference type="eggNOG" id="COG3103">
    <property type="taxonomic scope" value="Bacteria"/>
</dbReference>
<dbReference type="InterPro" id="IPR003646">
    <property type="entry name" value="SH3-like_bac-type"/>
</dbReference>
<comment type="similarity">
    <text evidence="2">Belongs to the 5'-nucleotidase family.</text>
</comment>
<dbReference type="GO" id="GO:0030288">
    <property type="term" value="C:outer membrane-bounded periplasmic space"/>
    <property type="evidence" value="ECO:0007669"/>
    <property type="project" value="TreeGrafter"/>
</dbReference>